<dbReference type="CDD" id="cd04496">
    <property type="entry name" value="SSB_OBF"/>
    <property type="match status" value="1"/>
</dbReference>
<dbReference type="PROSITE" id="PS50935">
    <property type="entry name" value="SSB"/>
    <property type="match status" value="1"/>
</dbReference>
<organism evidence="4">
    <name type="scientific">uncultured Caudovirales phage</name>
    <dbReference type="NCBI Taxonomy" id="2100421"/>
    <lineage>
        <taxon>Viruses</taxon>
        <taxon>Duplodnaviria</taxon>
        <taxon>Heunggongvirae</taxon>
        <taxon>Uroviricota</taxon>
        <taxon>Caudoviricetes</taxon>
        <taxon>Peduoviridae</taxon>
        <taxon>Maltschvirus</taxon>
        <taxon>Maltschvirus maltsch</taxon>
    </lineage>
</organism>
<protein>
    <recommendedName>
        <fullName evidence="2">Single-stranded DNA-binding protein</fullName>
    </recommendedName>
</protein>
<dbReference type="EMBL" id="LR797067">
    <property type="protein sequence ID" value="CAB4184829.1"/>
    <property type="molecule type" value="Genomic_DNA"/>
</dbReference>
<dbReference type="Pfam" id="PF00436">
    <property type="entry name" value="SSB"/>
    <property type="match status" value="1"/>
</dbReference>
<dbReference type="GO" id="GO:0006260">
    <property type="term" value="P:DNA replication"/>
    <property type="evidence" value="ECO:0007669"/>
    <property type="project" value="InterPro"/>
</dbReference>
<dbReference type="Gene3D" id="2.40.50.140">
    <property type="entry name" value="Nucleic acid-binding proteins"/>
    <property type="match status" value="1"/>
</dbReference>
<keyword evidence="1 2" id="KW-0238">DNA-binding</keyword>
<dbReference type="GO" id="GO:0009295">
    <property type="term" value="C:nucleoid"/>
    <property type="evidence" value="ECO:0007669"/>
    <property type="project" value="TreeGrafter"/>
</dbReference>
<dbReference type="PANTHER" id="PTHR10302:SF27">
    <property type="entry name" value="SINGLE-STRANDED DNA-BINDING PROTEIN"/>
    <property type="match status" value="1"/>
</dbReference>
<accession>A0A6J5SM79</accession>
<evidence type="ECO:0000256" key="1">
    <source>
        <dbReference type="ARBA" id="ARBA00023125"/>
    </source>
</evidence>
<dbReference type="SUPFAM" id="SSF50249">
    <property type="entry name" value="Nucleic acid-binding proteins"/>
    <property type="match status" value="1"/>
</dbReference>
<dbReference type="EMBL" id="LR797421">
    <property type="protein sequence ID" value="CAB4215657.1"/>
    <property type="molecule type" value="Genomic_DNA"/>
</dbReference>
<dbReference type="InterPro" id="IPR011344">
    <property type="entry name" value="ssDNA-bd"/>
</dbReference>
<dbReference type="HAMAP" id="MF_00984">
    <property type="entry name" value="SSB"/>
    <property type="match status" value="1"/>
</dbReference>
<evidence type="ECO:0000313" key="3">
    <source>
        <dbReference type="EMBL" id="CAB4184829.1"/>
    </source>
</evidence>
<evidence type="ECO:0000313" key="4">
    <source>
        <dbReference type="EMBL" id="CAB4215657.1"/>
    </source>
</evidence>
<dbReference type="InterPro" id="IPR000424">
    <property type="entry name" value="Primosome_PriB/ssb"/>
</dbReference>
<dbReference type="NCBIfam" id="TIGR00621">
    <property type="entry name" value="ssb"/>
    <property type="match status" value="1"/>
</dbReference>
<dbReference type="InterPro" id="IPR012340">
    <property type="entry name" value="NA-bd_OB-fold"/>
</dbReference>
<evidence type="ECO:0000256" key="2">
    <source>
        <dbReference type="PIRNR" id="PIRNR002070"/>
    </source>
</evidence>
<reference evidence="4" key="1">
    <citation type="submission" date="2020-05" db="EMBL/GenBank/DDBJ databases">
        <authorList>
            <person name="Chiriac C."/>
            <person name="Salcher M."/>
            <person name="Ghai R."/>
            <person name="Kavagutti S V."/>
        </authorList>
    </citation>
    <scope>NUCLEOTIDE SEQUENCE</scope>
</reference>
<dbReference type="GO" id="GO:0003697">
    <property type="term" value="F:single-stranded DNA binding"/>
    <property type="evidence" value="ECO:0007669"/>
    <property type="project" value="InterPro"/>
</dbReference>
<name>A0A6J5SM79_9CAUD</name>
<dbReference type="PIRSF" id="PIRSF002070">
    <property type="entry name" value="SSB"/>
    <property type="match status" value="1"/>
</dbReference>
<dbReference type="PANTHER" id="PTHR10302">
    <property type="entry name" value="SINGLE-STRANDED DNA-BINDING PROTEIN"/>
    <property type="match status" value="1"/>
</dbReference>
<proteinExistence type="inferred from homology"/>
<gene>
    <name evidence="3" type="ORF">UFOVP1121_52</name>
    <name evidence="4" type="ORF">UFOVP1482_50</name>
</gene>
<sequence>MAGEPQITIIGHVGKDPELKITKAGVSVASFSVAVTPRKKEGDGWTDGETTWFRISAWHRDGEAAVETLRKGDRVIIQGRFSTSTYDKDGVTMTVNEITSEAIGVIPKPAKPAVKQEVSAPW</sequence>